<dbReference type="EMBL" id="WBVP01000002">
    <property type="protein sequence ID" value="KAB2826148.1"/>
    <property type="molecule type" value="Genomic_DNA"/>
</dbReference>
<evidence type="ECO:0000256" key="1">
    <source>
        <dbReference type="ARBA" id="ARBA00023002"/>
    </source>
</evidence>
<dbReference type="InterPro" id="IPR011032">
    <property type="entry name" value="GroES-like_sf"/>
</dbReference>
<accession>A0A6N6RWM8</accession>
<keyword evidence="1" id="KW-0560">Oxidoreductase</keyword>
<dbReference type="InterPro" id="IPR013149">
    <property type="entry name" value="ADH-like_C"/>
</dbReference>
<dbReference type="InterPro" id="IPR020843">
    <property type="entry name" value="ER"/>
</dbReference>
<proteinExistence type="predicted"/>
<evidence type="ECO:0000313" key="4">
    <source>
        <dbReference type="Proteomes" id="UP000434870"/>
    </source>
</evidence>
<dbReference type="Gene3D" id="3.40.50.720">
    <property type="entry name" value="NAD(P)-binding Rossmann-like Domain"/>
    <property type="match status" value="1"/>
</dbReference>
<dbReference type="SUPFAM" id="SSF50129">
    <property type="entry name" value="GroES-like"/>
    <property type="match status" value="1"/>
</dbReference>
<evidence type="ECO:0000313" key="3">
    <source>
        <dbReference type="EMBL" id="KAB2826148.1"/>
    </source>
</evidence>
<dbReference type="SMART" id="SM00829">
    <property type="entry name" value="PKS_ER"/>
    <property type="match status" value="1"/>
</dbReference>
<dbReference type="SUPFAM" id="SSF51735">
    <property type="entry name" value="NAD(P)-binding Rossmann-fold domains"/>
    <property type="match status" value="1"/>
</dbReference>
<feature type="domain" description="Enoyl reductase (ER)" evidence="2">
    <location>
        <begin position="15"/>
        <end position="330"/>
    </location>
</feature>
<organism evidence="3 4">
    <name type="scientific">Aliivibrio finisterrensis</name>
    <dbReference type="NCBI Taxonomy" id="511998"/>
    <lineage>
        <taxon>Bacteria</taxon>
        <taxon>Pseudomonadati</taxon>
        <taxon>Pseudomonadota</taxon>
        <taxon>Gammaproteobacteria</taxon>
        <taxon>Vibrionales</taxon>
        <taxon>Vibrionaceae</taxon>
        <taxon>Aliivibrio</taxon>
    </lineage>
</organism>
<dbReference type="InterPro" id="IPR045010">
    <property type="entry name" value="MDR_fam"/>
</dbReference>
<dbReference type="FunFam" id="3.40.50.720:FF:000121">
    <property type="entry name" value="Prostaglandin reductase 2"/>
    <property type="match status" value="1"/>
</dbReference>
<name>A0A6N6RWM8_9GAMM</name>
<dbReference type="PANTHER" id="PTHR43205:SF7">
    <property type="entry name" value="PROSTAGLANDIN REDUCTASE 1"/>
    <property type="match status" value="1"/>
</dbReference>
<dbReference type="Proteomes" id="UP000434870">
    <property type="component" value="Unassembled WGS sequence"/>
</dbReference>
<comment type="caution">
    <text evidence="3">The sequence shown here is derived from an EMBL/GenBank/DDBJ whole genome shotgun (WGS) entry which is preliminary data.</text>
</comment>
<dbReference type="InterPro" id="IPR041694">
    <property type="entry name" value="ADH_N_2"/>
</dbReference>
<protein>
    <submittedName>
        <fullName evidence="3">NADP-dependent oxidoreductase</fullName>
    </submittedName>
</protein>
<dbReference type="AlphaFoldDB" id="A0A6N6RWM8"/>
<dbReference type="Gene3D" id="3.90.180.10">
    <property type="entry name" value="Medium-chain alcohol dehydrogenases, catalytic domain"/>
    <property type="match status" value="1"/>
</dbReference>
<evidence type="ECO:0000259" key="2">
    <source>
        <dbReference type="SMART" id="SM00829"/>
    </source>
</evidence>
<dbReference type="GO" id="GO:0016628">
    <property type="term" value="F:oxidoreductase activity, acting on the CH-CH group of donors, NAD or NADP as acceptor"/>
    <property type="evidence" value="ECO:0007669"/>
    <property type="project" value="InterPro"/>
</dbReference>
<dbReference type="Pfam" id="PF16884">
    <property type="entry name" value="ADH_N_2"/>
    <property type="match status" value="1"/>
</dbReference>
<dbReference type="RefSeq" id="WP_151653479.1">
    <property type="nucleotide sequence ID" value="NZ_WBVP01000002.1"/>
</dbReference>
<dbReference type="InterPro" id="IPR036291">
    <property type="entry name" value="NAD(P)-bd_dom_sf"/>
</dbReference>
<gene>
    <name evidence="3" type="ORF">F8B77_02745</name>
</gene>
<reference evidence="3 4" key="1">
    <citation type="submission" date="2019-09" db="EMBL/GenBank/DDBJ databases">
        <title>Genome of Aliivibrio finisterrensis LMG 23869 (type strain).</title>
        <authorList>
            <person name="Bowman J.P."/>
        </authorList>
    </citation>
    <scope>NUCLEOTIDE SEQUENCE [LARGE SCALE GENOMIC DNA]</scope>
    <source>
        <strain evidence="3 4">LMG 23869</strain>
    </source>
</reference>
<dbReference type="PANTHER" id="PTHR43205">
    <property type="entry name" value="PROSTAGLANDIN REDUCTASE"/>
    <property type="match status" value="1"/>
</dbReference>
<dbReference type="CDD" id="cd05288">
    <property type="entry name" value="PGDH"/>
    <property type="match status" value="1"/>
</dbReference>
<dbReference type="Pfam" id="PF00107">
    <property type="entry name" value="ADH_zinc_N"/>
    <property type="match status" value="1"/>
</dbReference>
<sequence>MSQYTEIQLSQRPDGNPIGPQLFEVVKKEIPAAGPGQILIKQTYMSLDPAMMGWMSPDTNSYIPRVELGQVMRSSGFGEVVESNHPDFVVGDSVMGMMGWTEYLVTNGQGINKVQAGVSAEMALAVFALPGLTATQGLLNIAKPQAGETLVVTGAAGSVGSIVGQLAKADGLRIIGVVGSDEKADWIVNELGFDGAINYKTDDLEAKLAELTPEGVDVFFENTGGPIQHHIFNRMNTHGRIVVCGMIADYTAAEPAPGPNWINLIKKRVMIQGFAMPDHLGNVPALLEKLTPYVMQGKVKYRTHQLDGLESAMSGLNMFFTGENKGKLLVKL</sequence>